<dbReference type="InterPro" id="IPR014729">
    <property type="entry name" value="Rossmann-like_a/b/a_fold"/>
</dbReference>
<feature type="compositionally biased region" description="Basic and acidic residues" evidence="12">
    <location>
        <begin position="283"/>
        <end position="293"/>
    </location>
</feature>
<keyword evidence="15" id="KW-1185">Reference proteome</keyword>
<dbReference type="GO" id="GO:0005524">
    <property type="term" value="F:ATP binding"/>
    <property type="evidence" value="ECO:0007669"/>
    <property type="project" value="UniProtKB-KW"/>
</dbReference>
<evidence type="ECO:0000313" key="15">
    <source>
        <dbReference type="Proteomes" id="UP000736672"/>
    </source>
</evidence>
<comment type="cofactor">
    <cofactor evidence="1">
        <name>Zn(2+)</name>
        <dbReference type="ChEBI" id="CHEBI:29105"/>
    </cofactor>
</comment>
<keyword evidence="8" id="KW-0648">Protein biosynthesis</keyword>
<evidence type="ECO:0000256" key="4">
    <source>
        <dbReference type="ARBA" id="ARBA00022723"/>
    </source>
</evidence>
<feature type="compositionally biased region" description="Basic and acidic residues" evidence="12">
    <location>
        <begin position="781"/>
        <end position="790"/>
    </location>
</feature>
<dbReference type="SUPFAM" id="SSF47323">
    <property type="entry name" value="Anticodon-binding domain of a subclass of class I aminoacyl-tRNA synthetases"/>
    <property type="match status" value="1"/>
</dbReference>
<dbReference type="GO" id="GO:0005737">
    <property type="term" value="C:cytoplasm"/>
    <property type="evidence" value="ECO:0007669"/>
    <property type="project" value="TreeGrafter"/>
</dbReference>
<proteinExistence type="inferred from homology"/>
<organism evidence="14 15">
    <name type="scientific">Fusarium solani</name>
    <name type="common">Filamentous fungus</name>
    <dbReference type="NCBI Taxonomy" id="169388"/>
    <lineage>
        <taxon>Eukaryota</taxon>
        <taxon>Fungi</taxon>
        <taxon>Dikarya</taxon>
        <taxon>Ascomycota</taxon>
        <taxon>Pezizomycotina</taxon>
        <taxon>Sordariomycetes</taxon>
        <taxon>Hypocreomycetidae</taxon>
        <taxon>Hypocreales</taxon>
        <taxon>Nectriaceae</taxon>
        <taxon>Fusarium</taxon>
        <taxon>Fusarium solani species complex</taxon>
    </lineage>
</organism>
<feature type="region of interest" description="Disordered" evidence="12">
    <location>
        <begin position="283"/>
        <end position="308"/>
    </location>
</feature>
<evidence type="ECO:0000256" key="8">
    <source>
        <dbReference type="ARBA" id="ARBA00022917"/>
    </source>
</evidence>
<dbReference type="InterPro" id="IPR015803">
    <property type="entry name" value="Cys-tRNA-ligase"/>
</dbReference>
<keyword evidence="7" id="KW-0067">ATP-binding</keyword>
<dbReference type="InterPro" id="IPR024909">
    <property type="entry name" value="Cys-tRNA/MSH_ligase"/>
</dbReference>
<dbReference type="GO" id="GO:0006423">
    <property type="term" value="P:cysteinyl-tRNA aminoacylation"/>
    <property type="evidence" value="ECO:0007669"/>
    <property type="project" value="InterPro"/>
</dbReference>
<keyword evidence="4" id="KW-0479">Metal-binding</keyword>
<evidence type="ECO:0000256" key="12">
    <source>
        <dbReference type="SAM" id="MobiDB-lite"/>
    </source>
</evidence>
<evidence type="ECO:0000256" key="3">
    <source>
        <dbReference type="ARBA" id="ARBA00022598"/>
    </source>
</evidence>
<dbReference type="Pfam" id="PF01406">
    <property type="entry name" value="tRNA-synt_1e"/>
    <property type="match status" value="1"/>
</dbReference>
<evidence type="ECO:0000256" key="1">
    <source>
        <dbReference type="ARBA" id="ARBA00001947"/>
    </source>
</evidence>
<feature type="domain" description="tRNA synthetases class I catalytic" evidence="13">
    <location>
        <begin position="18"/>
        <end position="447"/>
    </location>
</feature>
<dbReference type="EC" id="6.1.1.16" evidence="2"/>
<dbReference type="PANTHER" id="PTHR10890">
    <property type="entry name" value="CYSTEINYL-TRNA SYNTHETASE"/>
    <property type="match status" value="1"/>
</dbReference>
<evidence type="ECO:0000313" key="14">
    <source>
        <dbReference type="EMBL" id="KAH7230289.1"/>
    </source>
</evidence>
<keyword evidence="6" id="KW-0862">Zinc</keyword>
<keyword evidence="5" id="KW-0547">Nucleotide-binding</keyword>
<evidence type="ECO:0000256" key="9">
    <source>
        <dbReference type="ARBA" id="ARBA00023146"/>
    </source>
</evidence>
<name>A0A9P9G2L8_FUSSL</name>
<sequence length="848" mass="94701">MESLKLYNSLTPGAPVPFVPIEPGKVSWYACGPTVYDKSHLGHARNYVSTDIIRRILMHYFGFKVNFIMNITDIDDKIIIKARRQRLLDLEKQKMYSADELRELALSAFRAYAKSSLPLLFKGDEDLDATNYTERREAGYRRVLAGGTISGEGKPGDDEAKVKMHLSNMNAAADAINRGKIFSGADEILLPYLDSLYKETIDTREQKMFTDLTQSMEDLFMEDMDALNVFRPDVVTRVTDYVPQIAKFVERIVDKGFAYEAEGSVYFDIAAFEMAGNTYARLRPDSRNDKSLQEEGEGSLSKNLGGKKNPSDFALWKKSKAGEPFWPSKWGNGRPGWHIECSVMASDVLGTQMDIHSGGIDLAFPHHDNELALSEAYFSDHKEGEHPWVNYFLHLGHLSISGFKMSNSLKNFQTIRDALATSYSSRGMRIVFLLGRWNDGVEISPDKRAQAENWESTISNFFINTRSLLAEADISNGIESLSTSADNKPAEGLFAELDQAKKELEAALINSFDAPRALSVILKLVNIANIHLKDKEANLAALEAIARWITKMVGIFGLDANAKAPYDGLGWATVIAADVEPRTSVQPYEKALAKVKADVTGLSLENDAISALLGQDPTPEFESIATSGSRDPEKLALPYVRAVSKTRDELRRIVSSQAPQTKKAILALTDRIRDQDLTNLGVYLDDRPDNQPSLIKFIPATELIAAREEKAARETQKARKKEKVQLALEKAEKEAREKAKVPPEELFKKDERYGAWDEQGMPTKMKDGSDVPKSQLKSVKKQWERQKKVHDDLKAKGKLANSSAAKASFSVVLRVCLLEEHFPTAKGEPGAVKYYDLERLGHDPRLCT</sequence>
<reference evidence="14" key="1">
    <citation type="journal article" date="2021" name="Nat. Commun.">
        <title>Genetic determinants of endophytism in the Arabidopsis root mycobiome.</title>
        <authorList>
            <person name="Mesny F."/>
            <person name="Miyauchi S."/>
            <person name="Thiergart T."/>
            <person name="Pickel B."/>
            <person name="Atanasova L."/>
            <person name="Karlsson M."/>
            <person name="Huettel B."/>
            <person name="Barry K.W."/>
            <person name="Haridas S."/>
            <person name="Chen C."/>
            <person name="Bauer D."/>
            <person name="Andreopoulos W."/>
            <person name="Pangilinan J."/>
            <person name="LaButti K."/>
            <person name="Riley R."/>
            <person name="Lipzen A."/>
            <person name="Clum A."/>
            <person name="Drula E."/>
            <person name="Henrissat B."/>
            <person name="Kohler A."/>
            <person name="Grigoriev I.V."/>
            <person name="Martin F.M."/>
            <person name="Hacquard S."/>
        </authorList>
    </citation>
    <scope>NUCLEOTIDE SEQUENCE</scope>
    <source>
        <strain evidence="14">FSSC 5 MPI-SDFR-AT-0091</strain>
    </source>
</reference>
<dbReference type="InterPro" id="IPR009080">
    <property type="entry name" value="tRNAsynth_Ia_anticodon-bd"/>
</dbReference>
<evidence type="ECO:0000256" key="10">
    <source>
        <dbReference type="ARBA" id="ARBA00031499"/>
    </source>
</evidence>
<dbReference type="EMBL" id="JAGTJS010000039">
    <property type="protein sequence ID" value="KAH7230289.1"/>
    <property type="molecule type" value="Genomic_DNA"/>
</dbReference>
<keyword evidence="9 14" id="KW-0030">Aminoacyl-tRNA synthetase</keyword>
<feature type="region of interest" description="Disordered" evidence="12">
    <location>
        <begin position="758"/>
        <end position="790"/>
    </location>
</feature>
<dbReference type="AlphaFoldDB" id="A0A9P9G2L8"/>
<dbReference type="GO" id="GO:0046872">
    <property type="term" value="F:metal ion binding"/>
    <property type="evidence" value="ECO:0007669"/>
    <property type="project" value="UniProtKB-KW"/>
</dbReference>
<protein>
    <recommendedName>
        <fullName evidence="2">cysteine--tRNA ligase</fullName>
        <ecNumber evidence="2">6.1.1.16</ecNumber>
    </recommendedName>
    <alternativeName>
        <fullName evidence="10">Cysteinyl-tRNA synthetase</fullName>
    </alternativeName>
</protein>
<evidence type="ECO:0000256" key="5">
    <source>
        <dbReference type="ARBA" id="ARBA00022741"/>
    </source>
</evidence>
<evidence type="ECO:0000256" key="11">
    <source>
        <dbReference type="SAM" id="Coils"/>
    </source>
</evidence>
<dbReference type="GO" id="GO:0004817">
    <property type="term" value="F:cysteine-tRNA ligase activity"/>
    <property type="evidence" value="ECO:0007669"/>
    <property type="project" value="UniProtKB-EC"/>
</dbReference>
<dbReference type="InterPro" id="IPR032678">
    <property type="entry name" value="tRNA-synt_1_cat_dom"/>
</dbReference>
<evidence type="ECO:0000256" key="7">
    <source>
        <dbReference type="ARBA" id="ARBA00022840"/>
    </source>
</evidence>
<comment type="caution">
    <text evidence="14">The sequence shown here is derived from an EMBL/GenBank/DDBJ whole genome shotgun (WGS) entry which is preliminary data.</text>
</comment>
<keyword evidence="11" id="KW-0175">Coiled coil</keyword>
<dbReference type="HAMAP" id="MF_00041">
    <property type="entry name" value="Cys_tRNA_synth"/>
    <property type="match status" value="1"/>
</dbReference>
<dbReference type="Gene3D" id="3.40.50.620">
    <property type="entry name" value="HUPs"/>
    <property type="match status" value="2"/>
</dbReference>
<dbReference type="SUPFAM" id="SSF52374">
    <property type="entry name" value="Nucleotidylyl transferase"/>
    <property type="match status" value="1"/>
</dbReference>
<dbReference type="OrthoDB" id="438179at2759"/>
<dbReference type="PRINTS" id="PR00983">
    <property type="entry name" value="TRNASYNTHCYS"/>
</dbReference>
<evidence type="ECO:0000259" key="13">
    <source>
        <dbReference type="Pfam" id="PF01406"/>
    </source>
</evidence>
<keyword evidence="3" id="KW-0436">Ligase</keyword>
<dbReference type="Proteomes" id="UP000736672">
    <property type="component" value="Unassembled WGS sequence"/>
</dbReference>
<accession>A0A9P9G2L8</accession>
<evidence type="ECO:0000256" key="6">
    <source>
        <dbReference type="ARBA" id="ARBA00022833"/>
    </source>
</evidence>
<dbReference type="NCBIfam" id="TIGR00435">
    <property type="entry name" value="cysS"/>
    <property type="match status" value="1"/>
</dbReference>
<feature type="coiled-coil region" evidence="11">
    <location>
        <begin position="714"/>
        <end position="741"/>
    </location>
</feature>
<gene>
    <name evidence="14" type="ORF">B0J15DRAFT_575723</name>
</gene>
<evidence type="ECO:0000256" key="2">
    <source>
        <dbReference type="ARBA" id="ARBA00012832"/>
    </source>
</evidence>
<dbReference type="PANTHER" id="PTHR10890:SF3">
    <property type="entry name" value="CYSTEINE--TRNA LIGASE, CYTOPLASMIC"/>
    <property type="match status" value="1"/>
</dbReference>